<evidence type="ECO:0008006" key="8">
    <source>
        <dbReference type="Google" id="ProtNLM"/>
    </source>
</evidence>
<organism evidence="6 7">
    <name type="scientific">Apiospora saccharicola</name>
    <dbReference type="NCBI Taxonomy" id="335842"/>
    <lineage>
        <taxon>Eukaryota</taxon>
        <taxon>Fungi</taxon>
        <taxon>Dikarya</taxon>
        <taxon>Ascomycota</taxon>
        <taxon>Pezizomycotina</taxon>
        <taxon>Sordariomycetes</taxon>
        <taxon>Xylariomycetidae</taxon>
        <taxon>Amphisphaeriales</taxon>
        <taxon>Apiosporaceae</taxon>
        <taxon>Apiospora</taxon>
    </lineage>
</organism>
<feature type="domain" description="Clp ATPase C-terminal" evidence="5">
    <location>
        <begin position="593"/>
        <end position="654"/>
    </location>
</feature>
<keyword evidence="7" id="KW-1185">Reference proteome</keyword>
<dbReference type="InterPro" id="IPR019489">
    <property type="entry name" value="Clp_ATPase_C"/>
</dbReference>
<dbReference type="InterPro" id="IPR027417">
    <property type="entry name" value="P-loop_NTPase"/>
</dbReference>
<dbReference type="Proteomes" id="UP001446871">
    <property type="component" value="Unassembled WGS sequence"/>
</dbReference>
<evidence type="ECO:0000259" key="4">
    <source>
        <dbReference type="Pfam" id="PF07724"/>
    </source>
</evidence>
<evidence type="ECO:0000256" key="3">
    <source>
        <dbReference type="SAM" id="MobiDB-lite"/>
    </source>
</evidence>
<evidence type="ECO:0000256" key="1">
    <source>
        <dbReference type="ARBA" id="ARBA00022741"/>
    </source>
</evidence>
<dbReference type="Pfam" id="PF07724">
    <property type="entry name" value="AAA_2"/>
    <property type="match status" value="1"/>
</dbReference>
<dbReference type="PANTHER" id="PTHR11638:SF18">
    <property type="entry name" value="HEAT SHOCK PROTEIN 104"/>
    <property type="match status" value="1"/>
</dbReference>
<reference evidence="6 7" key="1">
    <citation type="submission" date="2023-01" db="EMBL/GenBank/DDBJ databases">
        <title>Analysis of 21 Apiospora genomes using comparative genomics revels a genus with tremendous synthesis potential of carbohydrate active enzymes and secondary metabolites.</title>
        <authorList>
            <person name="Sorensen T."/>
        </authorList>
    </citation>
    <scope>NUCLEOTIDE SEQUENCE [LARGE SCALE GENOMIC DNA]</scope>
    <source>
        <strain evidence="6 7">CBS 83171</strain>
    </source>
</reference>
<keyword evidence="1" id="KW-0547">Nucleotide-binding</keyword>
<evidence type="ECO:0000313" key="7">
    <source>
        <dbReference type="Proteomes" id="UP001446871"/>
    </source>
</evidence>
<accession>A0ABR1VKV4</accession>
<sequence length="692" mass="77866">METTRSAASLAAIDAVMSARQSCSRFIAQQLVKLTAIQNCHNDVERAIAVYDRNKQKLHLLNDIVTPRRRRHTVPSTTSSDDTTVFESGEETLIDSNEVSESDSEEEDDEEDDGEWKFELPRIAAPRPHLQNAKRDGSTRFSLTELIGAIQVGETVERIRNYLAFHYRGDGSELRRLINGTIRDIPASFYVVERRCPELIRLWATHGGDINAACVPLRVPLLGFAIAIGGSFQHDTRHVVVTLLSLGASADVIPRAFYDPLERDLPDGGPPEEELTDLTDANKRWCTRNALLRLTRSLNFCFTTRYHLHLSSLLKGHTGAQRQVVQMRKSEDILGIHYFLIGQSTASTILIKTMLRYLAMPTKRPIVMMFAGPSGHGKTELARQFGDLLSLPFHAADCTSMKHGSDLFGVRAPYRSHEEGSPLNNFLAKHDGKRSIVFLDEFEKAGKDVRQALLIPLQDGTYQDRRDLRTTDCSKTVWIFATNAFDSTIHKFCKQNKDVIYDPRKPSESEKLVGELRRDIRKESEGHFGVRCSQHRTCRCRGYDYRLTNFQAPVTGRVTVWLPFLTFSPVEQAVVADKYVADFGREVVRPVKIAKDETRDRLVGNLQLNIRQGYSLCSALARDGYVPELGARSLIAEVDEKIRGPLVDAYLQNQDDIAENGGVTHCLANVDAEGAIQVLCAFPDRSARQRRR</sequence>
<feature type="region of interest" description="Disordered" evidence="3">
    <location>
        <begin position="69"/>
        <end position="115"/>
    </location>
</feature>
<dbReference type="InterPro" id="IPR001270">
    <property type="entry name" value="ClpA/B"/>
</dbReference>
<dbReference type="InterPro" id="IPR003959">
    <property type="entry name" value="ATPase_AAA_core"/>
</dbReference>
<name>A0ABR1VKV4_9PEZI</name>
<evidence type="ECO:0000259" key="5">
    <source>
        <dbReference type="Pfam" id="PF10431"/>
    </source>
</evidence>
<dbReference type="InterPro" id="IPR050130">
    <property type="entry name" value="ClpA_ClpB"/>
</dbReference>
<comment type="caution">
    <text evidence="6">The sequence shown here is derived from an EMBL/GenBank/DDBJ whole genome shotgun (WGS) entry which is preliminary data.</text>
</comment>
<feature type="domain" description="ATPase AAA-type core" evidence="4">
    <location>
        <begin position="366"/>
        <end position="502"/>
    </location>
</feature>
<dbReference type="SUPFAM" id="SSF52540">
    <property type="entry name" value="P-loop containing nucleoside triphosphate hydrolases"/>
    <property type="match status" value="1"/>
</dbReference>
<keyword evidence="2" id="KW-0067">ATP-binding</keyword>
<dbReference type="PANTHER" id="PTHR11638">
    <property type="entry name" value="ATP-DEPENDENT CLP PROTEASE"/>
    <property type="match status" value="1"/>
</dbReference>
<feature type="compositionally biased region" description="Acidic residues" evidence="3">
    <location>
        <begin position="88"/>
        <end position="114"/>
    </location>
</feature>
<proteinExistence type="predicted"/>
<protein>
    <recommendedName>
        <fullName evidence="8">AAA+ ATPase domain-containing protein</fullName>
    </recommendedName>
</protein>
<dbReference type="Pfam" id="PF10431">
    <property type="entry name" value="ClpB_D2-small"/>
    <property type="match status" value="1"/>
</dbReference>
<dbReference type="PRINTS" id="PR00300">
    <property type="entry name" value="CLPPROTEASEA"/>
</dbReference>
<evidence type="ECO:0000313" key="6">
    <source>
        <dbReference type="EMBL" id="KAK8071865.1"/>
    </source>
</evidence>
<dbReference type="Gene3D" id="3.40.50.300">
    <property type="entry name" value="P-loop containing nucleotide triphosphate hydrolases"/>
    <property type="match status" value="1"/>
</dbReference>
<dbReference type="EMBL" id="JAQQWM010000003">
    <property type="protein sequence ID" value="KAK8071865.1"/>
    <property type="molecule type" value="Genomic_DNA"/>
</dbReference>
<evidence type="ECO:0000256" key="2">
    <source>
        <dbReference type="ARBA" id="ARBA00022840"/>
    </source>
</evidence>
<gene>
    <name evidence="6" type="ORF">PG996_005213</name>
</gene>